<dbReference type="GO" id="GO:0004519">
    <property type="term" value="F:endonuclease activity"/>
    <property type="evidence" value="ECO:0007669"/>
    <property type="project" value="UniProtKB-KW"/>
</dbReference>
<gene>
    <name evidence="9" type="primary">K02A2.6</name>
    <name evidence="9" type="ORF">AWC38_SpisGene23547</name>
</gene>
<dbReference type="GO" id="GO:0015074">
    <property type="term" value="P:DNA integration"/>
    <property type="evidence" value="ECO:0007669"/>
    <property type="project" value="InterPro"/>
</dbReference>
<dbReference type="InterPro" id="IPR043502">
    <property type="entry name" value="DNA/RNA_pol_sf"/>
</dbReference>
<proteinExistence type="predicted"/>
<reference evidence="10" key="1">
    <citation type="journal article" date="2017" name="bioRxiv">
        <title>Comparative analysis of the genomes of Stylophora pistillata and Acropora digitifera provides evidence for extensive differences between species of corals.</title>
        <authorList>
            <person name="Voolstra C.R."/>
            <person name="Li Y."/>
            <person name="Liew Y.J."/>
            <person name="Baumgarten S."/>
            <person name="Zoccola D."/>
            <person name="Flot J.-F."/>
            <person name="Tambutte S."/>
            <person name="Allemand D."/>
            <person name="Aranda M."/>
        </authorList>
    </citation>
    <scope>NUCLEOTIDE SEQUENCE [LARGE SCALE GENOMIC DNA]</scope>
</reference>
<feature type="compositionally biased region" description="Basic and acidic residues" evidence="7">
    <location>
        <begin position="432"/>
        <end position="445"/>
    </location>
</feature>
<name>A0A2B4R6Q3_STYPI</name>
<dbReference type="SUPFAM" id="SSF53098">
    <property type="entry name" value="Ribonuclease H-like"/>
    <property type="match status" value="1"/>
</dbReference>
<dbReference type="InterPro" id="IPR050951">
    <property type="entry name" value="Retrovirus_Pol_polyprotein"/>
</dbReference>
<feature type="domain" description="Integrase catalytic" evidence="8">
    <location>
        <begin position="73"/>
        <end position="243"/>
    </location>
</feature>
<dbReference type="EMBL" id="LSMT01001338">
    <property type="protein sequence ID" value="PFX12489.1"/>
    <property type="molecule type" value="Genomic_DNA"/>
</dbReference>
<accession>A0A2B4R6Q3</accession>
<evidence type="ECO:0000256" key="4">
    <source>
        <dbReference type="ARBA" id="ARBA00022759"/>
    </source>
</evidence>
<organism evidence="9 10">
    <name type="scientific">Stylophora pistillata</name>
    <name type="common">Smooth cauliflower coral</name>
    <dbReference type="NCBI Taxonomy" id="50429"/>
    <lineage>
        <taxon>Eukaryota</taxon>
        <taxon>Metazoa</taxon>
        <taxon>Cnidaria</taxon>
        <taxon>Anthozoa</taxon>
        <taxon>Hexacorallia</taxon>
        <taxon>Scleractinia</taxon>
        <taxon>Astrocoeniina</taxon>
        <taxon>Pocilloporidae</taxon>
        <taxon>Stylophora</taxon>
    </lineage>
</organism>
<evidence type="ECO:0000256" key="2">
    <source>
        <dbReference type="ARBA" id="ARBA00022695"/>
    </source>
</evidence>
<dbReference type="PANTHER" id="PTHR37984">
    <property type="entry name" value="PROTEIN CBG26694"/>
    <property type="match status" value="1"/>
</dbReference>
<feature type="region of interest" description="Disordered" evidence="7">
    <location>
        <begin position="351"/>
        <end position="445"/>
    </location>
</feature>
<dbReference type="InterPro" id="IPR012337">
    <property type="entry name" value="RNaseH-like_sf"/>
</dbReference>
<dbReference type="Gene3D" id="3.30.420.10">
    <property type="entry name" value="Ribonuclease H-like superfamily/Ribonuclease H"/>
    <property type="match status" value="1"/>
</dbReference>
<keyword evidence="6" id="KW-0695">RNA-directed DNA polymerase</keyword>
<sequence>MTETEKRYSQTEKDALAIKWAKERMRIYLLGAPRFRIVTAHKPLVPLFDKVKAKIPPRIEKWIMEMQDIDYELVYEPGKDEAGPLDFLSKHPLPETGHHGGPYPDGHYNLVLIDKRTRYPVVESVPSTDFQTNKERLKHISATYGTPRRIENDNGLPFNSKEFNEFAKQEGFQHHRATALHPRANGEVERFMQNLNKTEKITNLQGKNGLERRNAVQDMLIAYRSTPHPATGVAPYEALKGTTVRTKLDYTEPKPWSNEKDDIINRRDAEYKQKMKQQREERKTRENNLLLGDYVLIKQPRKNKWSTPYEPVFYIVYNICGSQITARRVTDGRTIYRDASQFKLANAGINTTNETEKSEEVQTPQAVPDLKIPEKETPLSVPPVPPDAMANAEKPKEPTSAEMIPEQPNEPEQGVEHNQPANRPAVTRPRRERCQPHHLKDYVLS</sequence>
<dbReference type="GO" id="GO:0003676">
    <property type="term" value="F:nucleic acid binding"/>
    <property type="evidence" value="ECO:0007669"/>
    <property type="project" value="InterPro"/>
</dbReference>
<dbReference type="AlphaFoldDB" id="A0A2B4R6Q3"/>
<evidence type="ECO:0000259" key="8">
    <source>
        <dbReference type="PROSITE" id="PS50994"/>
    </source>
</evidence>
<keyword evidence="2" id="KW-0548">Nucleotidyltransferase</keyword>
<dbReference type="InterPro" id="IPR036397">
    <property type="entry name" value="RNaseH_sf"/>
</dbReference>
<dbReference type="OrthoDB" id="5982782at2759"/>
<dbReference type="GO" id="GO:0003964">
    <property type="term" value="F:RNA-directed DNA polymerase activity"/>
    <property type="evidence" value="ECO:0007669"/>
    <property type="project" value="UniProtKB-KW"/>
</dbReference>
<evidence type="ECO:0000256" key="3">
    <source>
        <dbReference type="ARBA" id="ARBA00022722"/>
    </source>
</evidence>
<dbReference type="SUPFAM" id="SSF56672">
    <property type="entry name" value="DNA/RNA polymerases"/>
    <property type="match status" value="1"/>
</dbReference>
<comment type="caution">
    <text evidence="9">The sequence shown here is derived from an EMBL/GenBank/DDBJ whole genome shotgun (WGS) entry which is preliminary data.</text>
</comment>
<protein>
    <submittedName>
        <fullName evidence="9">Uncharacterized protein K02A2.6</fullName>
    </submittedName>
</protein>
<evidence type="ECO:0000313" key="10">
    <source>
        <dbReference type="Proteomes" id="UP000225706"/>
    </source>
</evidence>
<dbReference type="Proteomes" id="UP000225706">
    <property type="component" value="Unassembled WGS sequence"/>
</dbReference>
<evidence type="ECO:0000256" key="7">
    <source>
        <dbReference type="SAM" id="MobiDB-lite"/>
    </source>
</evidence>
<evidence type="ECO:0000256" key="5">
    <source>
        <dbReference type="ARBA" id="ARBA00022801"/>
    </source>
</evidence>
<dbReference type="PANTHER" id="PTHR37984:SF11">
    <property type="entry name" value="INTEGRASE CATALYTIC DOMAIN-CONTAINING PROTEIN"/>
    <property type="match status" value="1"/>
</dbReference>
<evidence type="ECO:0000256" key="1">
    <source>
        <dbReference type="ARBA" id="ARBA00022679"/>
    </source>
</evidence>
<keyword evidence="5" id="KW-0378">Hydrolase</keyword>
<evidence type="ECO:0000256" key="6">
    <source>
        <dbReference type="ARBA" id="ARBA00022918"/>
    </source>
</evidence>
<dbReference type="Pfam" id="PF17917">
    <property type="entry name" value="RT_RNaseH"/>
    <property type="match status" value="1"/>
</dbReference>
<dbReference type="GO" id="GO:0016787">
    <property type="term" value="F:hydrolase activity"/>
    <property type="evidence" value="ECO:0007669"/>
    <property type="project" value="UniProtKB-KW"/>
</dbReference>
<evidence type="ECO:0000313" key="9">
    <source>
        <dbReference type="EMBL" id="PFX12489.1"/>
    </source>
</evidence>
<dbReference type="InterPro" id="IPR001584">
    <property type="entry name" value="Integrase_cat-core"/>
</dbReference>
<keyword evidence="10" id="KW-1185">Reference proteome</keyword>
<keyword evidence="4" id="KW-0255">Endonuclease</keyword>
<keyword evidence="1" id="KW-0808">Transferase</keyword>
<dbReference type="InterPro" id="IPR041373">
    <property type="entry name" value="RT_RNaseH"/>
</dbReference>
<dbReference type="PROSITE" id="PS50994">
    <property type="entry name" value="INTEGRASE"/>
    <property type="match status" value="1"/>
</dbReference>
<keyword evidence="3" id="KW-0540">Nuclease</keyword>